<dbReference type="GO" id="GO:0005634">
    <property type="term" value="C:nucleus"/>
    <property type="evidence" value="ECO:0007669"/>
    <property type="project" value="UniProtKB-SubCell"/>
</dbReference>
<dbReference type="Pfam" id="PF10189">
    <property type="entry name" value="Ints3_N"/>
    <property type="match status" value="1"/>
</dbReference>
<dbReference type="PANTHER" id="PTHR13587:SF7">
    <property type="entry name" value="INTEGRATOR COMPLEX SUBUNIT 3"/>
    <property type="match status" value="1"/>
</dbReference>
<evidence type="ECO:0000256" key="3">
    <source>
        <dbReference type="ARBA" id="ARBA00006130"/>
    </source>
</evidence>
<evidence type="ECO:0000256" key="4">
    <source>
        <dbReference type="ARBA" id="ARBA00022490"/>
    </source>
</evidence>
<dbReference type="Pfam" id="PF24566">
    <property type="entry name" value="HEAT_Ints3_C"/>
    <property type="match status" value="1"/>
</dbReference>
<feature type="region of interest" description="Disordered" evidence="7">
    <location>
        <begin position="946"/>
        <end position="987"/>
    </location>
</feature>
<reference evidence="10 11" key="1">
    <citation type="submission" date="2016-08" db="EMBL/GenBank/DDBJ databases">
        <title>A Parts List for Fungal Cellulosomes Revealed by Comparative Genomics.</title>
        <authorList>
            <consortium name="DOE Joint Genome Institute"/>
            <person name="Haitjema C.H."/>
            <person name="Gilmore S.P."/>
            <person name="Henske J.K."/>
            <person name="Solomon K.V."/>
            <person name="De Groot R."/>
            <person name="Kuo A."/>
            <person name="Mondo S.J."/>
            <person name="Salamov A.A."/>
            <person name="Labutti K."/>
            <person name="Zhao Z."/>
            <person name="Chiniquy J."/>
            <person name="Barry K."/>
            <person name="Brewer H.M."/>
            <person name="Purvine S.O."/>
            <person name="Wright A.T."/>
            <person name="Boxma B."/>
            <person name="Van Alen T."/>
            <person name="Hackstein J.H."/>
            <person name="Baker S.E."/>
            <person name="Grigoriev I.V."/>
            <person name="O'Malley M.A."/>
        </authorList>
    </citation>
    <scope>NUCLEOTIDE SEQUENCE [LARGE SCALE GENOMIC DNA]</scope>
    <source>
        <strain evidence="10 11">S4</strain>
    </source>
</reference>
<feature type="domain" description="Integrator complex subunit 3 N-terminal" evidence="8">
    <location>
        <begin position="57"/>
        <end position="481"/>
    </location>
</feature>
<feature type="compositionally biased region" description="Acidic residues" evidence="7">
    <location>
        <begin position="975"/>
        <end position="987"/>
    </location>
</feature>
<dbReference type="STRING" id="1754192.A0A1Y1VRY3"/>
<feature type="compositionally biased region" description="Acidic residues" evidence="7">
    <location>
        <begin position="946"/>
        <end position="957"/>
    </location>
</feature>
<evidence type="ECO:0000313" key="11">
    <source>
        <dbReference type="Proteomes" id="UP000193944"/>
    </source>
</evidence>
<feature type="region of interest" description="Disordered" evidence="7">
    <location>
        <begin position="1152"/>
        <end position="1174"/>
    </location>
</feature>
<evidence type="ECO:0000256" key="5">
    <source>
        <dbReference type="ARBA" id="ARBA00023242"/>
    </source>
</evidence>
<dbReference type="GO" id="GO:0005737">
    <property type="term" value="C:cytoplasm"/>
    <property type="evidence" value="ECO:0007669"/>
    <property type="project" value="UniProtKB-SubCell"/>
</dbReference>
<reference evidence="10 11" key="2">
    <citation type="submission" date="2016-08" db="EMBL/GenBank/DDBJ databases">
        <title>Pervasive Adenine N6-methylation of Active Genes in Fungi.</title>
        <authorList>
            <consortium name="DOE Joint Genome Institute"/>
            <person name="Mondo S.J."/>
            <person name="Dannebaum R.O."/>
            <person name="Kuo R.C."/>
            <person name="Labutti K."/>
            <person name="Haridas S."/>
            <person name="Kuo A."/>
            <person name="Salamov A."/>
            <person name="Ahrendt S.R."/>
            <person name="Lipzen A."/>
            <person name="Sullivan W."/>
            <person name="Andreopoulos W.B."/>
            <person name="Clum A."/>
            <person name="Lindquist E."/>
            <person name="Daum C."/>
            <person name="Ramamoorthy G.K."/>
            <person name="Gryganskyi A."/>
            <person name="Culley D."/>
            <person name="Magnuson J.K."/>
            <person name="James T.Y."/>
            <person name="O'Malley M.A."/>
            <person name="Stajich J.E."/>
            <person name="Spatafora J.W."/>
            <person name="Visel A."/>
            <person name="Grigoriev I.V."/>
        </authorList>
    </citation>
    <scope>NUCLEOTIDE SEQUENCE [LARGE SCALE GENOMIC DNA]</scope>
    <source>
        <strain evidence="10 11">S4</strain>
    </source>
</reference>
<evidence type="ECO:0000256" key="7">
    <source>
        <dbReference type="SAM" id="MobiDB-lite"/>
    </source>
</evidence>
<comment type="caution">
    <text evidence="10">The sequence shown here is derived from an EMBL/GenBank/DDBJ whole genome shotgun (WGS) entry which is preliminary data.</text>
</comment>
<dbReference type="InterPro" id="IPR045334">
    <property type="entry name" value="INTS3"/>
</dbReference>
<dbReference type="InterPro" id="IPR056518">
    <property type="entry name" value="HEAT_Ints3_C"/>
</dbReference>
<evidence type="ECO:0000259" key="8">
    <source>
        <dbReference type="Pfam" id="PF10189"/>
    </source>
</evidence>
<protein>
    <submittedName>
        <fullName evidence="10">Uncharacterized protein</fullName>
    </submittedName>
</protein>
<dbReference type="AlphaFoldDB" id="A0A1Y1VRY3"/>
<dbReference type="EMBL" id="MCFG01000563">
    <property type="protein sequence ID" value="ORX64039.1"/>
    <property type="molecule type" value="Genomic_DNA"/>
</dbReference>
<evidence type="ECO:0000313" key="10">
    <source>
        <dbReference type="EMBL" id="ORX64039.1"/>
    </source>
</evidence>
<name>A0A1Y1VRY3_9FUNG</name>
<sequence>MQENYVFSQLYRLDTIDEPEPIDEELKNQHLKYQNRFNGRNDKEIFDFLSKIPENKTNSVLQAILYTILIWDGSASKNTDSLKLMDNPEKHAQWLTKVLVTVDRCNFIIDKLLILTSSLKWNKMYKAPKIQIFWLLGKLVEFNVAGIDRVYCNLLRQIQGGNITEENLWLIETLLNHIKHYRIYELSPKIIQPFLYTYLRLICEHSQFKDLQQQEIQFCILLLQDKFNYCMGIGRDLIRALQDVVHIPEFQKIWSNLLENPNSFDPNFEGIEQILSIPTQKQCLEARITFYMEEKLNFYTNNVLVYNRFRYIKWFMSKYFTSVENATYIIPDVIRYICCVIYPTNKILQSHIVPRCVIIMDIIRAYQNVNNSLFNSLLLSLLFDWLMFEPSKKESVMNIEPAIKFIECSIMMMNTPDLAATVINFLRHLVDQYCQPLTQVILKHVKLSMHTILSKNVISHGILHKIYNCQAFDEATRNSMRYLFGDFLNIEQKPIPMMNKPNSPTKGFDSVNMIPLNPRVEDILNRFKKISSEKIRKYQKQDIKDLISLCLDGVELNYPILTKSLFNIFKNDIMKEWTLYFPEDNENVDDVINNYLNNPIIMVFDEMNRILFKNNKEIEDFNKPLFKNGLHFFRDFCNTNKIISVRYLLNSLRDIIWGKNNEFDSIKKYIDFLYTTDENNNGYNSASSNNNVNISDSNNNNNQSYTELVMNDLQTLQEEDSELFLMLVPTFCTYFSDVVIGNDDFIYLVVSTLDPIYCNKILFGLNMHKYMLFNNVNNISPIIEKSLEWSSYEQNCLWTFMNAEFDHYLDNKKYMLQLFIDEKVKFSKDNVEALNGISQLAKSLMPNSSIINLILRQPSVLFSNCFIFPLNYWLISSSEDLISYLKSALVEFRQHHKYNDNGVKSKDGKVDGQGITFEDEIFHSDNENENDYMKFNADIYKDVDDDNESDVDSDNMDDNLLSKRNNKKKSINPIEDSDESFDKDDDTDLINIESDDEIDILENTSSKKDKGLGFENDEEDFLYGDDTINSDTTISMTNLTKKNKNEMNDLIKLKEKSKKIKSENKDYTPAEINIVLENIRHWKNNLNQIKKNLIALKRSELELQAYELFNNSELITNITSLIYEFSLQSQFKDLLIPENDIIKMEEIVESDDSDESLITSTNKRKRMTISSDSE</sequence>
<keyword evidence="5" id="KW-0539">Nucleus</keyword>
<proteinExistence type="inferred from homology"/>
<evidence type="ECO:0000259" key="9">
    <source>
        <dbReference type="Pfam" id="PF24566"/>
    </source>
</evidence>
<dbReference type="OrthoDB" id="2021145at2759"/>
<dbReference type="PANTHER" id="PTHR13587">
    <property type="entry name" value="INTEGRATOR COMPLEX SUBUNIT 3"/>
    <property type="match status" value="1"/>
</dbReference>
<feature type="coiled-coil region" evidence="6">
    <location>
        <begin position="1036"/>
        <end position="1099"/>
    </location>
</feature>
<dbReference type="Proteomes" id="UP000193944">
    <property type="component" value="Unassembled WGS sequence"/>
</dbReference>
<dbReference type="InterPro" id="IPR019333">
    <property type="entry name" value="INTS3_N"/>
</dbReference>
<keyword evidence="6" id="KW-0175">Coiled coil</keyword>
<keyword evidence="11" id="KW-1185">Reference proteome</keyword>
<comment type="subcellular location">
    <subcellularLocation>
        <location evidence="2">Cytoplasm</location>
    </subcellularLocation>
    <subcellularLocation>
        <location evidence="1">Nucleus</location>
    </subcellularLocation>
</comment>
<evidence type="ECO:0000256" key="1">
    <source>
        <dbReference type="ARBA" id="ARBA00004123"/>
    </source>
</evidence>
<comment type="similarity">
    <text evidence="3">Belongs to the Integrator subunit 3 family.</text>
</comment>
<evidence type="ECO:0000256" key="2">
    <source>
        <dbReference type="ARBA" id="ARBA00004496"/>
    </source>
</evidence>
<organism evidence="10 11">
    <name type="scientific">Anaeromyces robustus</name>
    <dbReference type="NCBI Taxonomy" id="1754192"/>
    <lineage>
        <taxon>Eukaryota</taxon>
        <taxon>Fungi</taxon>
        <taxon>Fungi incertae sedis</taxon>
        <taxon>Chytridiomycota</taxon>
        <taxon>Chytridiomycota incertae sedis</taxon>
        <taxon>Neocallimastigomycetes</taxon>
        <taxon>Neocallimastigales</taxon>
        <taxon>Neocallimastigaceae</taxon>
        <taxon>Anaeromyces</taxon>
    </lineage>
</organism>
<evidence type="ECO:0000256" key="6">
    <source>
        <dbReference type="SAM" id="Coils"/>
    </source>
</evidence>
<keyword evidence="4" id="KW-0963">Cytoplasm</keyword>
<gene>
    <name evidence="10" type="ORF">BCR32DRAFT_298236</name>
</gene>
<feature type="domain" description="Ints3-like C-terminal" evidence="9">
    <location>
        <begin position="698"/>
        <end position="909"/>
    </location>
</feature>
<accession>A0A1Y1VRY3</accession>